<reference evidence="1" key="2">
    <citation type="submission" date="2021-08" db="EMBL/GenBank/DDBJ databases">
        <authorList>
            <person name="Tani A."/>
            <person name="Ola A."/>
            <person name="Ogura Y."/>
            <person name="Katsura K."/>
            <person name="Hayashi T."/>
        </authorList>
    </citation>
    <scope>NUCLEOTIDE SEQUENCE</scope>
    <source>
        <strain evidence="1">DSM 17168</strain>
    </source>
</reference>
<dbReference type="Proteomes" id="UP001055153">
    <property type="component" value="Unassembled WGS sequence"/>
</dbReference>
<proteinExistence type="predicted"/>
<dbReference type="EMBL" id="BPQQ01000045">
    <property type="protein sequence ID" value="GJE01992.1"/>
    <property type="molecule type" value="Genomic_DNA"/>
</dbReference>
<dbReference type="Gene3D" id="1.10.3210.10">
    <property type="entry name" value="Hypothetical protein af1432"/>
    <property type="match status" value="1"/>
</dbReference>
<evidence type="ECO:0000313" key="2">
    <source>
        <dbReference type="Proteomes" id="UP001055153"/>
    </source>
</evidence>
<dbReference type="SUPFAM" id="SSF109604">
    <property type="entry name" value="HD-domain/PDEase-like"/>
    <property type="match status" value="1"/>
</dbReference>
<gene>
    <name evidence="1" type="ORF">GMJLKIPL_3936</name>
</gene>
<comment type="caution">
    <text evidence="1">The sequence shown here is derived from an EMBL/GenBank/DDBJ whole genome shotgun (WGS) entry which is preliminary data.</text>
</comment>
<accession>A0ABQ4SFJ0</accession>
<protein>
    <recommendedName>
        <fullName evidence="3">HD domain-containing protein</fullName>
    </recommendedName>
</protein>
<reference evidence="1" key="1">
    <citation type="journal article" date="2021" name="Front. Microbiol.">
        <title>Comprehensive Comparative Genomics and Phenotyping of Methylobacterium Species.</title>
        <authorList>
            <person name="Alessa O."/>
            <person name="Ogura Y."/>
            <person name="Fujitani Y."/>
            <person name="Takami H."/>
            <person name="Hayashi T."/>
            <person name="Sahin N."/>
            <person name="Tani A."/>
        </authorList>
    </citation>
    <scope>NUCLEOTIDE SEQUENCE</scope>
    <source>
        <strain evidence="1">DSM 17168</strain>
    </source>
</reference>
<organism evidence="1 2">
    <name type="scientific">Methylobacterium isbiliense</name>
    <dbReference type="NCBI Taxonomy" id="315478"/>
    <lineage>
        <taxon>Bacteria</taxon>
        <taxon>Pseudomonadati</taxon>
        <taxon>Pseudomonadota</taxon>
        <taxon>Alphaproteobacteria</taxon>
        <taxon>Hyphomicrobiales</taxon>
        <taxon>Methylobacteriaceae</taxon>
        <taxon>Methylobacterium</taxon>
    </lineage>
</organism>
<evidence type="ECO:0008006" key="3">
    <source>
        <dbReference type="Google" id="ProtNLM"/>
    </source>
</evidence>
<sequence length="310" mass="32478">MSGPDSGGARGDAAAPVRLRALLVELNDLKRIRSAGRRGSIAERLFAQGWSALAAGGDAIVVAERVTATALAAARLGDLDAAFLAAAGLSEAEAGTVLERGFDEVTHEVDPALRARLRAALTAPDPLPAGALPGFVGLLAAQPRAGVTCPGRPRILLEPPENHAEHCLMVAVYGVVLSPFYGADPATVFVAALAHHLHNVLMPDAGFTGEVLLGAHLDPVIARMAARALDELDPALRRRVESARRILPDDGTAEGRAFHAADVIDRVLQIAQHLRAASLTMDTVLGEMALVHDGPVKGFHDRVLADMRLP</sequence>
<name>A0ABQ4SFJ0_9HYPH</name>
<dbReference type="RefSeq" id="WP_238237289.1">
    <property type="nucleotide sequence ID" value="NZ_BPQQ01000045.1"/>
</dbReference>
<evidence type="ECO:0000313" key="1">
    <source>
        <dbReference type="EMBL" id="GJE01992.1"/>
    </source>
</evidence>
<keyword evidence="2" id="KW-1185">Reference proteome</keyword>